<gene>
    <name evidence="2" type="ORF">HMPREF9473_00729</name>
</gene>
<comment type="caution">
    <text evidence="2">The sequence shown here is derived from an EMBL/GenBank/DDBJ whole genome shotgun (WGS) entry which is preliminary data.</text>
</comment>
<reference evidence="2 3" key="1">
    <citation type="submission" date="2011-08" db="EMBL/GenBank/DDBJ databases">
        <title>The Genome Sequence of Clostridium hathewayi WAL-18680.</title>
        <authorList>
            <consortium name="The Broad Institute Genome Sequencing Platform"/>
            <person name="Earl A."/>
            <person name="Ward D."/>
            <person name="Feldgarden M."/>
            <person name="Gevers D."/>
            <person name="Finegold S.M."/>
            <person name="Summanen P.H."/>
            <person name="Molitoris D.R."/>
            <person name="Song M."/>
            <person name="Daigneault M."/>
            <person name="Allen-Vercoe E."/>
            <person name="Young S.K."/>
            <person name="Zeng Q."/>
            <person name="Gargeya S."/>
            <person name="Fitzgerald M."/>
            <person name="Haas B."/>
            <person name="Abouelleil A."/>
            <person name="Alvarado L."/>
            <person name="Arachchi H.M."/>
            <person name="Berlin A."/>
            <person name="Brown A."/>
            <person name="Chapman S.B."/>
            <person name="Chen Z."/>
            <person name="Dunbar C."/>
            <person name="Freedman E."/>
            <person name="Gearin G."/>
            <person name="Gellesch M."/>
            <person name="Goldberg J."/>
            <person name="Griggs A."/>
            <person name="Gujja S."/>
            <person name="Heiman D."/>
            <person name="Howarth C."/>
            <person name="Larson L."/>
            <person name="Lui A."/>
            <person name="MacDonald P.J.P."/>
            <person name="Montmayeur A."/>
            <person name="Murphy C."/>
            <person name="Neiman D."/>
            <person name="Pearson M."/>
            <person name="Priest M."/>
            <person name="Roberts A."/>
            <person name="Saif S."/>
            <person name="Shea T."/>
            <person name="Shenoy N."/>
            <person name="Sisk P."/>
            <person name="Stolte C."/>
            <person name="Sykes S."/>
            <person name="Wortman J."/>
            <person name="Nusbaum C."/>
            <person name="Birren B."/>
        </authorList>
    </citation>
    <scope>NUCLEOTIDE SEQUENCE [LARGE SCALE GENOMIC DNA]</scope>
    <source>
        <strain evidence="2 3">WAL-18680</strain>
    </source>
</reference>
<evidence type="ECO:0000313" key="3">
    <source>
        <dbReference type="Proteomes" id="UP000005384"/>
    </source>
</evidence>
<dbReference type="EMBL" id="ADLN01000005">
    <property type="protein sequence ID" value="EHI61367.1"/>
    <property type="molecule type" value="Genomic_DNA"/>
</dbReference>
<dbReference type="HOGENOM" id="CLU_007383_1_7_9"/>
<evidence type="ECO:0000313" key="2">
    <source>
        <dbReference type="EMBL" id="EHI61367.1"/>
    </source>
</evidence>
<dbReference type="OrthoDB" id="142826at2"/>
<dbReference type="PATRIC" id="fig|742737.3.peg.727"/>
<keyword evidence="3" id="KW-1185">Reference proteome</keyword>
<proteinExistence type="predicted"/>
<dbReference type="Proteomes" id="UP000005384">
    <property type="component" value="Unassembled WGS sequence"/>
</dbReference>
<sequence length="321" mass="36723">MSVLVTGAGGMVGSHMVEYFYQKGDLVIGTYYNPTINIKELDAKIPMIECDVRYPQSIESIIERFLPTEIYHLAAQSYPTVSWERPYETLETNIGGTVALFEAIKRIRKRRSEYDPIIVVACSSAEYGQTLEELNNPYVQETSELKPLHPYGVSKVGQDLLAYQYYMNDNIKTIRARIFNTTGTRKVNDVTSDFTKRAILWEKSGTTFPILKVGNIESKRAIMDCSDLINALQLLAHKGNHGDVYNISSEKVYQIKDIIQIIEKYLNIKFKLEIDPKLLRPTDEKIIVGDVTKLKRDTAWCQKVSLDTSIGQMLDYWRKIL</sequence>
<dbReference type="Gene3D" id="3.90.25.10">
    <property type="entry name" value="UDP-galactose 4-epimerase, domain 1"/>
    <property type="match status" value="1"/>
</dbReference>
<dbReference type="AlphaFoldDB" id="G5IB52"/>
<name>G5IB52_9FIRM</name>
<accession>G5IB52</accession>
<dbReference type="SUPFAM" id="SSF51735">
    <property type="entry name" value="NAD(P)-binding Rossmann-fold domains"/>
    <property type="match status" value="1"/>
</dbReference>
<feature type="domain" description="NAD(P)-binding" evidence="1">
    <location>
        <begin position="4"/>
        <end position="313"/>
    </location>
</feature>
<dbReference type="InterPro" id="IPR036291">
    <property type="entry name" value="NAD(P)-bd_dom_sf"/>
</dbReference>
<organism evidence="2 3">
    <name type="scientific">Hungatella hathewayi WAL-18680</name>
    <dbReference type="NCBI Taxonomy" id="742737"/>
    <lineage>
        <taxon>Bacteria</taxon>
        <taxon>Bacillati</taxon>
        <taxon>Bacillota</taxon>
        <taxon>Clostridia</taxon>
        <taxon>Lachnospirales</taxon>
        <taxon>Lachnospiraceae</taxon>
        <taxon>Hungatella</taxon>
    </lineage>
</organism>
<dbReference type="Pfam" id="PF16363">
    <property type="entry name" value="GDP_Man_Dehyd"/>
    <property type="match status" value="1"/>
</dbReference>
<dbReference type="Gene3D" id="3.40.50.720">
    <property type="entry name" value="NAD(P)-binding Rossmann-like Domain"/>
    <property type="match status" value="1"/>
</dbReference>
<evidence type="ECO:0000259" key="1">
    <source>
        <dbReference type="Pfam" id="PF16363"/>
    </source>
</evidence>
<protein>
    <recommendedName>
        <fullName evidence="1">NAD(P)-binding domain-containing protein</fullName>
    </recommendedName>
</protein>
<dbReference type="InterPro" id="IPR016040">
    <property type="entry name" value="NAD(P)-bd_dom"/>
</dbReference>
<dbReference type="RefSeq" id="WP_006778715.1">
    <property type="nucleotide sequence ID" value="NZ_CP040506.1"/>
</dbReference>
<dbReference type="PANTHER" id="PTHR43000">
    <property type="entry name" value="DTDP-D-GLUCOSE 4,6-DEHYDRATASE-RELATED"/>
    <property type="match status" value="1"/>
</dbReference>